<dbReference type="SUPFAM" id="SSF47240">
    <property type="entry name" value="Ferritin-like"/>
    <property type="match status" value="1"/>
</dbReference>
<protein>
    <submittedName>
        <fullName evidence="2">Ferritin-like domain-containing protein</fullName>
    </submittedName>
</protein>
<dbReference type="RefSeq" id="WP_269040162.1">
    <property type="nucleotide sequence ID" value="NZ_CP114040.1"/>
</dbReference>
<dbReference type="Proteomes" id="UP001164459">
    <property type="component" value="Chromosome"/>
</dbReference>
<dbReference type="EMBL" id="CP114040">
    <property type="protein sequence ID" value="WAS97795.1"/>
    <property type="molecule type" value="Genomic_DNA"/>
</dbReference>
<dbReference type="PROSITE" id="PS51257">
    <property type="entry name" value="PROKAR_LIPOPROTEIN"/>
    <property type="match status" value="1"/>
</dbReference>
<evidence type="ECO:0000256" key="1">
    <source>
        <dbReference type="SAM" id="MobiDB-lite"/>
    </source>
</evidence>
<dbReference type="InterPro" id="IPR012348">
    <property type="entry name" value="RNR-like"/>
</dbReference>
<organism evidence="2 3">
    <name type="scientific">Nannocystis punicea</name>
    <dbReference type="NCBI Taxonomy" id="2995304"/>
    <lineage>
        <taxon>Bacteria</taxon>
        <taxon>Pseudomonadati</taxon>
        <taxon>Myxococcota</taxon>
        <taxon>Polyangia</taxon>
        <taxon>Nannocystales</taxon>
        <taxon>Nannocystaceae</taxon>
        <taxon>Nannocystis</taxon>
    </lineage>
</organism>
<feature type="region of interest" description="Disordered" evidence="1">
    <location>
        <begin position="29"/>
        <end position="97"/>
    </location>
</feature>
<dbReference type="Gene3D" id="1.10.620.20">
    <property type="entry name" value="Ribonucleotide Reductase, subunit A"/>
    <property type="match status" value="1"/>
</dbReference>
<feature type="compositionally biased region" description="Low complexity" evidence="1">
    <location>
        <begin position="47"/>
        <end position="81"/>
    </location>
</feature>
<sequence length="410" mass="42836">MRKDYERHTRKFCAELFACLGLAWASGCGPEKDPGTGSDTSTDEQAATDGTSTTTGDASTTSGMLDPPSSTSGTSGGNPESCDPPPPPIESEDPGMFLDQDYMCFPRPMDWATCPRFNTTVVLEQLNPWDSCHYEPFQVQCGPDATPDEPGACCYFATHGLEMSCPGRPLTVHGEARTAPAVHRSEWSSADVPVLRELPPATRATLASAWTAAAAAEHASIASFARFVLQLLAVGAPAELVMAAQQAMADEIVHARACYALAGAYAQHPIGPGPLDVTDALGPTDLTAVAVATVREGCINETLAALAAELGSAHAQDPTIRATLARIAADERRHAQLAWQFVQWAVAQSPATAIAVALTFAEAQSGPAPGTRDEDALLAHGLLSPGTQHELTAVALRDVIAPAATAVLQA</sequence>
<evidence type="ECO:0000313" key="2">
    <source>
        <dbReference type="EMBL" id="WAS97795.1"/>
    </source>
</evidence>
<proteinExistence type="predicted"/>
<dbReference type="CDD" id="cd00657">
    <property type="entry name" value="Ferritin_like"/>
    <property type="match status" value="1"/>
</dbReference>
<dbReference type="InterPro" id="IPR009078">
    <property type="entry name" value="Ferritin-like_SF"/>
</dbReference>
<gene>
    <name evidence="2" type="ORF">O0S08_16765</name>
</gene>
<accession>A0ABY7HFC4</accession>
<name>A0ABY7HFC4_9BACT</name>
<reference evidence="2" key="1">
    <citation type="submission" date="2022-11" db="EMBL/GenBank/DDBJ databases">
        <title>Minimal conservation of predation-associated metabolite biosynthetic gene clusters underscores biosynthetic potential of Myxococcota including descriptions for ten novel species: Archangium lansinium sp. nov., Myxococcus landrumus sp. nov., Nannocystis bai.</title>
        <authorList>
            <person name="Ahearne A."/>
            <person name="Stevens C."/>
            <person name="Dowd S."/>
        </authorList>
    </citation>
    <scope>NUCLEOTIDE SEQUENCE</scope>
    <source>
        <strain evidence="2">Fl3</strain>
    </source>
</reference>
<keyword evidence="3" id="KW-1185">Reference proteome</keyword>
<evidence type="ECO:0000313" key="3">
    <source>
        <dbReference type="Proteomes" id="UP001164459"/>
    </source>
</evidence>